<keyword evidence="3" id="KW-1185">Reference proteome</keyword>
<gene>
    <name evidence="2" type="ORF">EV674_1622</name>
</gene>
<dbReference type="RefSeq" id="WP_277749434.1">
    <property type="nucleotide sequence ID" value="NZ_QXNC01000086.1"/>
</dbReference>
<reference evidence="2 3" key="1">
    <citation type="submission" date="2019-03" db="EMBL/GenBank/DDBJ databases">
        <title>Genomic Encyclopedia of Type Strains, Phase IV (KMG-IV): sequencing the most valuable type-strain genomes for metagenomic binning, comparative biology and taxonomic classification.</title>
        <authorList>
            <person name="Goeker M."/>
        </authorList>
    </citation>
    <scope>NUCLEOTIDE SEQUENCE [LARGE SCALE GENOMIC DNA]</scope>
    <source>
        <strain evidence="2 3">DSM 1837</strain>
    </source>
</reference>
<dbReference type="InterPro" id="IPR027417">
    <property type="entry name" value="P-loop_NTPase"/>
</dbReference>
<evidence type="ECO:0000313" key="2">
    <source>
        <dbReference type="EMBL" id="TCP10647.1"/>
    </source>
</evidence>
<dbReference type="Proteomes" id="UP000295182">
    <property type="component" value="Unassembled WGS sequence"/>
</dbReference>
<feature type="region of interest" description="Disordered" evidence="1">
    <location>
        <begin position="136"/>
        <end position="164"/>
    </location>
</feature>
<accession>A0A4R2MW83</accession>
<dbReference type="EMBL" id="SLXH01000062">
    <property type="protein sequence ID" value="TCP10647.1"/>
    <property type="molecule type" value="Genomic_DNA"/>
</dbReference>
<protein>
    <submittedName>
        <fullName evidence="2">AAA domain-containing protein</fullName>
    </submittedName>
</protein>
<organism evidence="2 3">
    <name type="scientific">Simplicispira metamorpha</name>
    <dbReference type="NCBI Taxonomy" id="80881"/>
    <lineage>
        <taxon>Bacteria</taxon>
        <taxon>Pseudomonadati</taxon>
        <taxon>Pseudomonadota</taxon>
        <taxon>Betaproteobacteria</taxon>
        <taxon>Burkholderiales</taxon>
        <taxon>Comamonadaceae</taxon>
        <taxon>Simplicispira</taxon>
    </lineage>
</organism>
<proteinExistence type="predicted"/>
<dbReference type="Gene3D" id="3.40.50.300">
    <property type="entry name" value="P-loop containing nucleotide triphosphate hydrolases"/>
    <property type="match status" value="1"/>
</dbReference>
<dbReference type="Pfam" id="PF13481">
    <property type="entry name" value="AAA_25"/>
    <property type="match status" value="1"/>
</dbReference>
<evidence type="ECO:0000313" key="3">
    <source>
        <dbReference type="Proteomes" id="UP000295182"/>
    </source>
</evidence>
<comment type="caution">
    <text evidence="2">The sequence shown here is derived from an EMBL/GenBank/DDBJ whole genome shotgun (WGS) entry which is preliminary data.</text>
</comment>
<evidence type="ECO:0000256" key="1">
    <source>
        <dbReference type="SAM" id="MobiDB-lite"/>
    </source>
</evidence>
<sequence>MNPDDYNRMVAELDADIAARPVRPLLDLDAINAIASGAGKTSAGAGFEPLPEPATERTPDSVVLACGADLTPEPVRWLWRHWLALGKLHILAGAPGQGKTTIAMAMAATDHHRRALARWHTLRGGQRAGLVRRGRSRRYAGAAPDGCRGRPQPLPFHPRHSPRW</sequence>
<dbReference type="AlphaFoldDB" id="A0A4R2MW83"/>
<name>A0A4R2MW83_9BURK</name>